<dbReference type="Gene3D" id="3.30.43.10">
    <property type="entry name" value="Uridine Diphospho-n-acetylenolpyruvylglucosamine Reductase, domain 2"/>
    <property type="match status" value="1"/>
</dbReference>
<dbReference type="InterPro" id="IPR046867">
    <property type="entry name" value="AldOxase/xan_DH_MoCoBD2"/>
</dbReference>
<dbReference type="Gene3D" id="3.30.390.50">
    <property type="entry name" value="CO dehydrogenase flavoprotein, C-terminal domain"/>
    <property type="match status" value="1"/>
</dbReference>
<dbReference type="EMBL" id="RJLM01000001">
    <property type="protein sequence ID" value="RWX56919.1"/>
    <property type="molecule type" value="Genomic_DNA"/>
</dbReference>
<dbReference type="Gene3D" id="3.30.465.10">
    <property type="match status" value="1"/>
</dbReference>
<dbReference type="Pfam" id="PF03450">
    <property type="entry name" value="CO_deh_flav_C"/>
    <property type="match status" value="1"/>
</dbReference>
<dbReference type="InterPro" id="IPR002346">
    <property type="entry name" value="Mopterin_DH_FAD-bd"/>
</dbReference>
<dbReference type="PANTHER" id="PTHR11908">
    <property type="entry name" value="XANTHINE DEHYDROGENASE"/>
    <property type="match status" value="1"/>
</dbReference>
<dbReference type="Pfam" id="PF02738">
    <property type="entry name" value="MoCoBD_1"/>
    <property type="match status" value="1"/>
</dbReference>
<protein>
    <submittedName>
        <fullName evidence="9">Aldehyde oxidase</fullName>
    </submittedName>
</protein>
<reference evidence="9 10" key="1">
    <citation type="submission" date="2018-11" db="EMBL/GenBank/DDBJ databases">
        <title>Photobacterium sp. BEI247 sp. nov., a marine bacterium isolated from Yongle Blue Hole in the South China Sea.</title>
        <authorList>
            <person name="Wang X."/>
        </authorList>
    </citation>
    <scope>NUCLEOTIDE SEQUENCE [LARGE SCALE GENOMIC DNA]</scope>
    <source>
        <strain evidence="10">BEI247</strain>
    </source>
</reference>
<dbReference type="SUPFAM" id="SSF55447">
    <property type="entry name" value="CO dehydrogenase flavoprotein C-terminal domain-like"/>
    <property type="match status" value="1"/>
</dbReference>
<dbReference type="InterPro" id="IPR036683">
    <property type="entry name" value="CO_DH_flav_C_dom_sf"/>
</dbReference>
<dbReference type="RefSeq" id="WP_128782236.1">
    <property type="nucleotide sequence ID" value="NZ_RJLM01000001.1"/>
</dbReference>
<name>A0A444JV18_9GAMM</name>
<evidence type="ECO:0000256" key="3">
    <source>
        <dbReference type="ARBA" id="ARBA00022723"/>
    </source>
</evidence>
<dbReference type="GO" id="GO:0005506">
    <property type="term" value="F:iron ion binding"/>
    <property type="evidence" value="ECO:0007669"/>
    <property type="project" value="InterPro"/>
</dbReference>
<dbReference type="SMART" id="SM01008">
    <property type="entry name" value="Ald_Xan_dh_C"/>
    <property type="match status" value="1"/>
</dbReference>
<dbReference type="GO" id="GO:0051537">
    <property type="term" value="F:2 iron, 2 sulfur cluster binding"/>
    <property type="evidence" value="ECO:0007669"/>
    <property type="project" value="UniProtKB-KW"/>
</dbReference>
<keyword evidence="3" id="KW-0479">Metal-binding</keyword>
<dbReference type="AlphaFoldDB" id="A0A444JV18"/>
<evidence type="ECO:0000256" key="4">
    <source>
        <dbReference type="ARBA" id="ARBA00022827"/>
    </source>
</evidence>
<evidence type="ECO:0000256" key="1">
    <source>
        <dbReference type="ARBA" id="ARBA00001924"/>
    </source>
</evidence>
<sequence length="1086" mass="116875">MTRFNHVGKNLPRVDGQAKVTGQAIYGDDINLPGMLYGVCRYTDIPAGKILSIDTSEANAIEGVVRIATFNDIPGDPTAGVIIRDYQPICNDLARYSGDVIAVVAADTYEAACLAADKIKVNYEPFPPISTVHEALKPDARLIHPASGSNIVAEHHTHKGDAEQAIQQADIVLERTYQVGFQEHGYIEPESVTAYQDPTSRDLIVTGSIQNPHRVRGFVASFLGINQARVNVCRAVMGGSFGGKDDGIDHLACRAALMASLTGRPVKFTYTREQSIIESTKRHPYDMDYKVGFNRDGRIQGIKINILADAGAYAACTPFVTWRSVVQAAGPYDIDHVRVDIKGVYTNNSMSGAMRGFGSPQIIFANESLMDEIAEACQLDPVEVRAINALKQGSHSITDQPFDNHTVSAVEVLNKAADQAEFVAKQAHYRQLNAGNNPVKYGVGLALSYRGCSMGAEGVDTSSALVTVNADGSVNVSTGVCENGQGLQTTMSAIAAEVLGIELDCVNFVEPPTSLIADGGPTVASRATMTGGSAVKNGAETIKTRIFEVIKTGLGVTKLEETLWANGQISNKLDPSRKITFAEAANCTKWAGVNLAAYGWFDQPAIHWDEEKGSGSPYFTWVYGCQIVDLKVDTSTGKVELLDITAVHDVGQVINQVGFEGQVAGGIAQGVGLGVLEDFNIERGNVKSENLDSYLLPTIKDIPALSIQAVENSDNGGPFGAKSIGEPAAELAAVAITNAVAFATGSRHRQLPLTLEQVYLGYNLKKPARQSELVHASEEKKQTHRLNGFSIINPTSLKEALELLADGQATALAGGTDILVQGRLQNTPRKLVNIAGLEALCNIEETDREVIIGGGICFNRLTEHPALRTHFPLLTEACHTIGSNQIRNRATIGGNIVNAAPCADSVPPLVVYGAEVELRNINTTRRLPLSQFITGGYRTELQPGEVLTRVFIPKLSSTGYIQQYRQLGRRNALNITRLSLTCLMDIGTDGIVKECRLVDGALFSKPQRLAAAEEVLLHQPLTEARIKQASNVLADMIDTAIGGRWSAVYKQPVYLNMFRDLMNDIRVLPDNSGSPHHTAPSQGEAL</sequence>
<evidence type="ECO:0000313" key="9">
    <source>
        <dbReference type="EMBL" id="RWX56919.1"/>
    </source>
</evidence>
<keyword evidence="6" id="KW-0411">Iron-sulfur</keyword>
<dbReference type="InterPro" id="IPR016166">
    <property type="entry name" value="FAD-bd_PCMH"/>
</dbReference>
<dbReference type="InterPro" id="IPR037165">
    <property type="entry name" value="AldOxase/xan_DH_Mopterin-bd_sf"/>
</dbReference>
<dbReference type="Gene3D" id="3.90.1170.50">
    <property type="entry name" value="Aldehyde oxidase/xanthine dehydrogenase, a/b hammerhead"/>
    <property type="match status" value="1"/>
</dbReference>
<dbReference type="InterPro" id="IPR016169">
    <property type="entry name" value="FAD-bd_PCMH_sub2"/>
</dbReference>
<dbReference type="InterPro" id="IPR000674">
    <property type="entry name" value="Ald_Oxase/Xan_DH_a/b"/>
</dbReference>
<dbReference type="GO" id="GO:0071949">
    <property type="term" value="F:FAD binding"/>
    <property type="evidence" value="ECO:0007669"/>
    <property type="project" value="InterPro"/>
</dbReference>
<keyword evidence="5" id="KW-0408">Iron</keyword>
<dbReference type="Pfam" id="PF20256">
    <property type="entry name" value="MoCoBD_2"/>
    <property type="match status" value="1"/>
</dbReference>
<dbReference type="SUPFAM" id="SSF54665">
    <property type="entry name" value="CO dehydrogenase molybdoprotein N-domain-like"/>
    <property type="match status" value="1"/>
</dbReference>
<dbReference type="Pfam" id="PF00941">
    <property type="entry name" value="FAD_binding_5"/>
    <property type="match status" value="1"/>
</dbReference>
<evidence type="ECO:0000256" key="5">
    <source>
        <dbReference type="ARBA" id="ARBA00023004"/>
    </source>
</evidence>
<dbReference type="Gene3D" id="3.30.365.10">
    <property type="entry name" value="Aldehyde oxidase/xanthine dehydrogenase, molybdopterin binding domain"/>
    <property type="match status" value="4"/>
</dbReference>
<accession>A0A444JV18</accession>
<dbReference type="SMART" id="SM01092">
    <property type="entry name" value="CO_deh_flav_C"/>
    <property type="match status" value="1"/>
</dbReference>
<evidence type="ECO:0000259" key="8">
    <source>
        <dbReference type="PROSITE" id="PS51387"/>
    </source>
</evidence>
<evidence type="ECO:0000256" key="7">
    <source>
        <dbReference type="ARBA" id="ARBA00034078"/>
    </source>
</evidence>
<dbReference type="InterPro" id="IPR016167">
    <property type="entry name" value="FAD-bd_PCMH_sub1"/>
</dbReference>
<proteinExistence type="predicted"/>
<comment type="cofactor">
    <cofactor evidence="1">
        <name>Mo-molybdopterin</name>
        <dbReference type="ChEBI" id="CHEBI:71302"/>
    </cofactor>
</comment>
<dbReference type="GO" id="GO:0016491">
    <property type="term" value="F:oxidoreductase activity"/>
    <property type="evidence" value="ECO:0007669"/>
    <property type="project" value="UniProtKB-KW"/>
</dbReference>
<dbReference type="Proteomes" id="UP000287563">
    <property type="component" value="Unassembled WGS sequence"/>
</dbReference>
<dbReference type="InterPro" id="IPR036318">
    <property type="entry name" value="FAD-bd_PCMH-like_sf"/>
</dbReference>
<dbReference type="InterPro" id="IPR036856">
    <property type="entry name" value="Ald_Oxase/Xan_DH_a/b_sf"/>
</dbReference>
<keyword evidence="10" id="KW-1185">Reference proteome</keyword>
<comment type="cofactor">
    <cofactor evidence="7">
        <name>[2Fe-2S] cluster</name>
        <dbReference type="ChEBI" id="CHEBI:190135"/>
    </cofactor>
</comment>
<gene>
    <name evidence="9" type="ORF">EDI28_02425</name>
</gene>
<keyword evidence="4" id="KW-0274">FAD</keyword>
<keyword evidence="4" id="KW-0285">Flavoprotein</keyword>
<dbReference type="InterPro" id="IPR008274">
    <property type="entry name" value="AldOxase/xan_DH_MoCoBD1"/>
</dbReference>
<evidence type="ECO:0000256" key="6">
    <source>
        <dbReference type="ARBA" id="ARBA00023014"/>
    </source>
</evidence>
<keyword evidence="2" id="KW-0001">2Fe-2S</keyword>
<dbReference type="SUPFAM" id="SSF56003">
    <property type="entry name" value="Molybdenum cofactor-binding domain"/>
    <property type="match status" value="1"/>
</dbReference>
<organism evidence="9 10">
    <name type="scientific">Photobacterium chitinilyticum</name>
    <dbReference type="NCBI Taxonomy" id="2485123"/>
    <lineage>
        <taxon>Bacteria</taxon>
        <taxon>Pseudomonadati</taxon>
        <taxon>Pseudomonadota</taxon>
        <taxon>Gammaproteobacteria</taxon>
        <taxon>Vibrionales</taxon>
        <taxon>Vibrionaceae</taxon>
        <taxon>Photobacterium</taxon>
    </lineage>
</organism>
<feature type="domain" description="FAD-binding PCMH-type" evidence="8">
    <location>
        <begin position="784"/>
        <end position="957"/>
    </location>
</feature>
<dbReference type="SUPFAM" id="SSF56176">
    <property type="entry name" value="FAD-binding/transporter-associated domain-like"/>
    <property type="match status" value="1"/>
</dbReference>
<dbReference type="InterPro" id="IPR016208">
    <property type="entry name" value="Ald_Oxase/xanthine_DH-like"/>
</dbReference>
<comment type="caution">
    <text evidence="9">The sequence shown here is derived from an EMBL/GenBank/DDBJ whole genome shotgun (WGS) entry which is preliminary data.</text>
</comment>
<dbReference type="OrthoDB" id="9767994at2"/>
<dbReference type="Pfam" id="PF01315">
    <property type="entry name" value="Ald_Xan_dh_C"/>
    <property type="match status" value="1"/>
</dbReference>
<evidence type="ECO:0000313" key="10">
    <source>
        <dbReference type="Proteomes" id="UP000287563"/>
    </source>
</evidence>
<evidence type="ECO:0000256" key="2">
    <source>
        <dbReference type="ARBA" id="ARBA00022714"/>
    </source>
</evidence>
<dbReference type="PROSITE" id="PS51387">
    <property type="entry name" value="FAD_PCMH"/>
    <property type="match status" value="1"/>
</dbReference>
<dbReference type="InterPro" id="IPR005107">
    <property type="entry name" value="CO_DH_flav_C"/>
</dbReference>
<dbReference type="PANTHER" id="PTHR11908:SF157">
    <property type="entry name" value="XANTHINE DEHYDROGENASE SUBUNIT D-RELATED"/>
    <property type="match status" value="1"/>
</dbReference>